<dbReference type="OrthoDB" id="43316at2"/>
<evidence type="ECO:0000259" key="2">
    <source>
        <dbReference type="Pfam" id="PF25583"/>
    </source>
</evidence>
<comment type="caution">
    <text evidence="3">The sequence shown here is derived from an EMBL/GenBank/DDBJ whole genome shotgun (WGS) entry which is preliminary data.</text>
</comment>
<dbReference type="HOGENOM" id="CLU_041141_6_2_10"/>
<dbReference type="eggNOG" id="COG2378">
    <property type="taxonomic scope" value="Bacteria"/>
</dbReference>
<proteinExistence type="predicted"/>
<accession>B5D329</accession>
<organism evidence="3 4">
    <name type="scientific">Phocaeicola plebeius (strain DSM 17135 / JCM 12973 / CCUG 54634 / M2)</name>
    <name type="common">Bacteroides plebeius</name>
    <dbReference type="NCBI Taxonomy" id="484018"/>
    <lineage>
        <taxon>Bacteria</taxon>
        <taxon>Pseudomonadati</taxon>
        <taxon>Bacteroidota</taxon>
        <taxon>Bacteroidia</taxon>
        <taxon>Bacteroidales</taxon>
        <taxon>Bacteroidaceae</taxon>
        <taxon>Phocaeicola</taxon>
    </lineage>
</organism>
<evidence type="ECO:0000313" key="3">
    <source>
        <dbReference type="EMBL" id="EDY93979.1"/>
    </source>
</evidence>
<feature type="domain" description="WYL" evidence="1">
    <location>
        <begin position="121"/>
        <end position="187"/>
    </location>
</feature>
<dbReference type="InterPro" id="IPR026881">
    <property type="entry name" value="WYL_dom"/>
</dbReference>
<dbReference type="Proteomes" id="UP000003452">
    <property type="component" value="Unassembled WGS sequence"/>
</dbReference>
<dbReference type="EMBL" id="ABQC02000024">
    <property type="protein sequence ID" value="EDY93979.1"/>
    <property type="molecule type" value="Genomic_DNA"/>
</dbReference>
<reference evidence="3 4" key="1">
    <citation type="submission" date="2008-08" db="EMBL/GenBank/DDBJ databases">
        <title>Draft genome sequence of Bacteroides plebeius (DSM 17135).</title>
        <authorList>
            <person name="Sudarsanam P."/>
            <person name="Ley R."/>
            <person name="Guruge J."/>
            <person name="Turnbaugh P.J."/>
            <person name="Mahowald M."/>
            <person name="Liep D."/>
            <person name="Gordon J."/>
        </authorList>
    </citation>
    <scope>NUCLEOTIDE SEQUENCE [LARGE SCALE GENOMIC DNA]</scope>
    <source>
        <strain evidence="4">DSM 17135 / JCM 12973 / M2</strain>
    </source>
</reference>
<sequence length="307" mass="36322">MKKLKGQLLRWILIVRKLQNQPYISFRELQRELERELAFRGYDPVCSDATLKRDLNELKEEFGLDITYSRTHKGYSLPAVRKGWLDMDCIIEPIEVMTALGNHSLPEYILPEQYQTRGTQYLSYLLHAIRQRQKVHFLYRKYADNTRSERTLSPYALKEWRGRWYVLGAEESGKIKTFGLDRIEQLTLLPEIFSKNEAFDPVQKFKDSFGIYSSEEYPIEEVVFDCDMEDGNYLKSRPLHPSQQLLKEENGRMVFSLRVRITPDFLMEIMSRSWSLHIVQPASLRQRLCNIYREALQRNESSSTETT</sequence>
<dbReference type="PANTHER" id="PTHR34580:SF9">
    <property type="entry name" value="SLL5097 PROTEIN"/>
    <property type="match status" value="1"/>
</dbReference>
<dbReference type="RefSeq" id="WP_007563801.1">
    <property type="nucleotide sequence ID" value="NZ_DS990134.1"/>
</dbReference>
<feature type="domain" description="WCX" evidence="2">
    <location>
        <begin position="222"/>
        <end position="296"/>
    </location>
</feature>
<dbReference type="InterPro" id="IPR051534">
    <property type="entry name" value="CBASS_pafABC_assoc_protein"/>
</dbReference>
<gene>
    <name evidence="3" type="ORF">BACPLE_03422</name>
</gene>
<dbReference type="PANTHER" id="PTHR34580">
    <property type="match status" value="1"/>
</dbReference>
<dbReference type="Pfam" id="PF25583">
    <property type="entry name" value="WCX"/>
    <property type="match status" value="1"/>
</dbReference>
<evidence type="ECO:0000313" key="4">
    <source>
        <dbReference type="Proteomes" id="UP000003452"/>
    </source>
</evidence>
<name>B5D329_PHOPM</name>
<evidence type="ECO:0000259" key="1">
    <source>
        <dbReference type="Pfam" id="PF13280"/>
    </source>
</evidence>
<dbReference type="PROSITE" id="PS52050">
    <property type="entry name" value="WYL"/>
    <property type="match status" value="1"/>
</dbReference>
<reference evidence="3 4" key="2">
    <citation type="submission" date="2008-08" db="EMBL/GenBank/DDBJ databases">
        <authorList>
            <person name="Fulton L."/>
            <person name="Clifton S."/>
            <person name="Fulton B."/>
            <person name="Xu J."/>
            <person name="Minx P."/>
            <person name="Pepin K.H."/>
            <person name="Johnson M."/>
            <person name="Thiruvilangam P."/>
            <person name="Bhonagiri V."/>
            <person name="Nash W.E."/>
            <person name="Mardis E.R."/>
            <person name="Wilson R.K."/>
        </authorList>
    </citation>
    <scope>NUCLEOTIDE SEQUENCE [LARGE SCALE GENOMIC DNA]</scope>
    <source>
        <strain evidence="4">DSM 17135 / JCM 12973 / M2</strain>
    </source>
</reference>
<protein>
    <submittedName>
        <fullName evidence="3">Uncharacterized protein</fullName>
    </submittedName>
</protein>
<dbReference type="GeneID" id="43186106"/>
<dbReference type="Pfam" id="PF13280">
    <property type="entry name" value="WYL"/>
    <property type="match status" value="1"/>
</dbReference>
<dbReference type="AlphaFoldDB" id="B5D329"/>
<dbReference type="InterPro" id="IPR057727">
    <property type="entry name" value="WCX_dom"/>
</dbReference>